<keyword evidence="2" id="KW-0472">Membrane</keyword>
<evidence type="ECO:0000256" key="2">
    <source>
        <dbReference type="SAM" id="Phobius"/>
    </source>
</evidence>
<feature type="region of interest" description="Disordered" evidence="1">
    <location>
        <begin position="198"/>
        <end position="234"/>
    </location>
</feature>
<dbReference type="Proteomes" id="UP001501444">
    <property type="component" value="Unassembled WGS sequence"/>
</dbReference>
<keyword evidence="2" id="KW-0812">Transmembrane</keyword>
<dbReference type="EMBL" id="BAAARV010000031">
    <property type="protein sequence ID" value="GAA2351592.1"/>
    <property type="molecule type" value="Genomic_DNA"/>
</dbReference>
<keyword evidence="4" id="KW-1185">Reference proteome</keyword>
<accession>A0ABN3GH66</accession>
<sequence length="425" mass="45110">MERTGGWINRAVWGIAFGVMVYGAVNVTPLLIEHGVLRWTAPGLPLMVDLAMCIGLWGDRIMHQYGRTAGWVTALRWITATMTLALNIAGPMLGLDWVGLGIHACGPLLILVVAEAAGSFQRLFAEIVAELQTDIDRQRGALAMDTTADASTVVVGSAQPGPLAGDETAEPRPVHDARDQGCGGLVSEPTLLGAVARSTATPATGIGRLDRDQTPGRDPVPAAGVEETRQTWRDETPAGTLAGQLSAAGANADLSETVSRDETALLARSESRRDESRDHETGPAHERRDETARSRGRLRDATRHGESPRGQNTPDRAVTPLAAGSRPADGDIQGKMWSHFQQCRATGIPVTGADLDRAAGTNNYASRVLRSWIETGLITEQDRDDARAGRGTAAASDVEPAASERGEKDKRDESPLLVSISSMAG</sequence>
<feature type="transmembrane region" description="Helical" evidence="2">
    <location>
        <begin position="12"/>
        <end position="32"/>
    </location>
</feature>
<evidence type="ECO:0008006" key="5">
    <source>
        <dbReference type="Google" id="ProtNLM"/>
    </source>
</evidence>
<feature type="compositionally biased region" description="Basic and acidic residues" evidence="1">
    <location>
        <begin position="402"/>
        <end position="414"/>
    </location>
</feature>
<evidence type="ECO:0000256" key="1">
    <source>
        <dbReference type="SAM" id="MobiDB-lite"/>
    </source>
</evidence>
<feature type="compositionally biased region" description="Basic and acidic residues" evidence="1">
    <location>
        <begin position="169"/>
        <end position="179"/>
    </location>
</feature>
<feature type="region of interest" description="Disordered" evidence="1">
    <location>
        <begin position="382"/>
        <end position="425"/>
    </location>
</feature>
<comment type="caution">
    <text evidence="3">The sequence shown here is derived from an EMBL/GenBank/DDBJ whole genome shotgun (WGS) entry which is preliminary data.</text>
</comment>
<name>A0ABN3GH66_9ACTN</name>
<proteinExistence type="predicted"/>
<feature type="transmembrane region" description="Helical" evidence="2">
    <location>
        <begin position="38"/>
        <end position="57"/>
    </location>
</feature>
<evidence type="ECO:0000313" key="4">
    <source>
        <dbReference type="Proteomes" id="UP001501444"/>
    </source>
</evidence>
<evidence type="ECO:0000313" key="3">
    <source>
        <dbReference type="EMBL" id="GAA2351592.1"/>
    </source>
</evidence>
<dbReference type="RefSeq" id="WP_344614123.1">
    <property type="nucleotide sequence ID" value="NZ_BAAARV010000031.1"/>
</dbReference>
<organism evidence="3 4">
    <name type="scientific">Dactylosporangium salmoneum</name>
    <dbReference type="NCBI Taxonomy" id="53361"/>
    <lineage>
        <taxon>Bacteria</taxon>
        <taxon>Bacillati</taxon>
        <taxon>Actinomycetota</taxon>
        <taxon>Actinomycetes</taxon>
        <taxon>Micromonosporales</taxon>
        <taxon>Micromonosporaceae</taxon>
        <taxon>Dactylosporangium</taxon>
    </lineage>
</organism>
<protein>
    <recommendedName>
        <fullName evidence="5">DUF2637 domain-containing protein</fullName>
    </recommendedName>
</protein>
<feature type="compositionally biased region" description="Basic and acidic residues" evidence="1">
    <location>
        <begin position="265"/>
        <end position="307"/>
    </location>
</feature>
<gene>
    <name evidence="3" type="ORF">GCM10010170_041820</name>
</gene>
<feature type="transmembrane region" description="Helical" evidence="2">
    <location>
        <begin position="69"/>
        <end position="89"/>
    </location>
</feature>
<reference evidence="3 4" key="1">
    <citation type="journal article" date="2019" name="Int. J. Syst. Evol. Microbiol.">
        <title>The Global Catalogue of Microorganisms (GCM) 10K type strain sequencing project: providing services to taxonomists for standard genome sequencing and annotation.</title>
        <authorList>
            <consortium name="The Broad Institute Genomics Platform"/>
            <consortium name="The Broad Institute Genome Sequencing Center for Infectious Disease"/>
            <person name="Wu L."/>
            <person name="Ma J."/>
        </authorList>
    </citation>
    <scope>NUCLEOTIDE SEQUENCE [LARGE SCALE GENOMIC DNA]</scope>
    <source>
        <strain evidence="3 4">JCM 3272</strain>
    </source>
</reference>
<feature type="region of interest" description="Disordered" evidence="1">
    <location>
        <begin position="157"/>
        <end position="181"/>
    </location>
</feature>
<keyword evidence="2" id="KW-1133">Transmembrane helix</keyword>
<feature type="region of interest" description="Disordered" evidence="1">
    <location>
        <begin position="265"/>
        <end position="333"/>
    </location>
</feature>